<reference evidence="2" key="1">
    <citation type="journal article" date="2012" name="Plant J.">
        <title>The genome of flax (Linum usitatissimum) assembled de novo from short shotgun sequence reads.</title>
        <authorList>
            <person name="Wang Z."/>
            <person name="Hobson N."/>
            <person name="Galindo L."/>
            <person name="Zhu S."/>
            <person name="Shi D."/>
            <person name="McDill J."/>
            <person name="Yang L."/>
            <person name="Hawkins S."/>
            <person name="Neutelings G."/>
            <person name="Datla R."/>
            <person name="Lambert G."/>
            <person name="Galbraith D.W."/>
            <person name="Grassa C.J."/>
            <person name="Geraldes A."/>
            <person name="Cronk Q.C."/>
            <person name="Cullis C."/>
            <person name="Dash P.K."/>
            <person name="Kumar P.A."/>
            <person name="Cloutier S."/>
            <person name="Sharpe A.G."/>
            <person name="Wong G.K."/>
            <person name="Wang J."/>
            <person name="Deyholos M.K."/>
        </authorList>
    </citation>
    <scope>NUCLEOTIDE SEQUENCE</scope>
</reference>
<accession>G8GJ81</accession>
<protein>
    <submittedName>
        <fullName evidence="2">Putative reverse transcriptase</fullName>
    </submittedName>
</protein>
<dbReference type="EMBL" id="JN133301">
    <property type="protein sequence ID" value="AER92603.1"/>
    <property type="molecule type" value="Genomic_DNA"/>
</dbReference>
<keyword evidence="2" id="KW-0548">Nucleotidyltransferase</keyword>
<dbReference type="GO" id="GO:0003964">
    <property type="term" value="F:RNA-directed DNA polymerase activity"/>
    <property type="evidence" value="ECO:0007669"/>
    <property type="project" value="UniProtKB-KW"/>
</dbReference>
<feature type="region of interest" description="Disordered" evidence="1">
    <location>
        <begin position="404"/>
        <end position="426"/>
    </location>
</feature>
<feature type="compositionally biased region" description="Polar residues" evidence="1">
    <location>
        <begin position="255"/>
        <end position="275"/>
    </location>
</feature>
<name>G8GJ81_LINUS</name>
<keyword evidence="2" id="KW-0695">RNA-directed DNA polymerase</keyword>
<proteinExistence type="predicted"/>
<sequence length="698" mass="78606">MFGFGILGFQSYDSSLQVIRIRQSSSRETTLDQTLQREAFRGRGAQETTPPQSDSGNRRESSVVVSELSCYVLSEPGSIAWIEPHGSIESSRAEKMWKPEGQGGLGFKEFNDFNLAMLAKQSWHMLKNRTALWDREPHPLMENGYGPTPGTEWLPSGNPTTGYENGREPNQETLPLPGSGSSLGTHIYPATSASSCGGPPLIALPPTSTYTTGSVHGNLLEHLGEPQRPGLQTMLTNNSPSQRENHDTTLWARNKNPNQPTSKGLVTSHHSNPYHSTRHHPTHIRHAVNLLPQIAENLIYYNRSFHKESRTAGFRVIVYNSDRTTTNEKVDKNMKIPNSDIRHRIEDPSLKIDDFLIRLAERAITASNRREAEKWKKKLKIYETPEPPPPPIRIWVRHDRHGRTSSSDRLIRAPPHPFQPSNRRFIPDGGEEELLGGYESDTIPPLPFRVSTRSSHASASVGVTVGRDAHFSPSTSTLDVLIDEEVETTGSVGIEDRGQIATSVIPSFGGHISHYLWEFGRDYRNINDFKFYPCPISRSNSSRVVGELDGRHFHRVMIFLGDGALAWSYHELDKATCAKCKGMTGCVSIVQSWIHDLWSEIEVPDSAFRGVLRFATTAEYYDPTPVVRQFGYEQMILGLIPAPVGQLAYRVLDHMHLYLFGLMRHEYDSDAEYLEAVKQLCCSIPDMYIGFRHQRPYR</sequence>
<keyword evidence="2" id="KW-0808">Transferase</keyword>
<feature type="region of interest" description="Disordered" evidence="1">
    <location>
        <begin position="37"/>
        <end position="60"/>
    </location>
</feature>
<feature type="region of interest" description="Disordered" evidence="1">
    <location>
        <begin position="253"/>
        <end position="279"/>
    </location>
</feature>
<evidence type="ECO:0000256" key="1">
    <source>
        <dbReference type="SAM" id="MobiDB-lite"/>
    </source>
</evidence>
<feature type="compositionally biased region" description="Polar residues" evidence="1">
    <location>
        <begin position="46"/>
        <end position="55"/>
    </location>
</feature>
<evidence type="ECO:0000313" key="2">
    <source>
        <dbReference type="EMBL" id="AER92603.1"/>
    </source>
</evidence>
<dbReference type="AlphaFoldDB" id="G8GJ81"/>
<organism evidence="2">
    <name type="scientific">Linum usitatissimum</name>
    <name type="common">Flax</name>
    <name type="synonym">Linum humile</name>
    <dbReference type="NCBI Taxonomy" id="4006"/>
    <lineage>
        <taxon>Eukaryota</taxon>
        <taxon>Viridiplantae</taxon>
        <taxon>Streptophyta</taxon>
        <taxon>Embryophyta</taxon>
        <taxon>Tracheophyta</taxon>
        <taxon>Spermatophyta</taxon>
        <taxon>Magnoliopsida</taxon>
        <taxon>eudicotyledons</taxon>
        <taxon>Gunneridae</taxon>
        <taxon>Pentapetalae</taxon>
        <taxon>rosids</taxon>
        <taxon>fabids</taxon>
        <taxon>Malpighiales</taxon>
        <taxon>Linaceae</taxon>
        <taxon>Linum</taxon>
    </lineage>
</organism>